<dbReference type="GO" id="GO:0005886">
    <property type="term" value="C:plasma membrane"/>
    <property type="evidence" value="ECO:0007669"/>
    <property type="project" value="UniProtKB-SubCell"/>
</dbReference>
<dbReference type="InterPro" id="IPR036097">
    <property type="entry name" value="HisK_dim/P_sf"/>
</dbReference>
<evidence type="ECO:0000256" key="8">
    <source>
        <dbReference type="ARBA" id="ARBA00022777"/>
    </source>
</evidence>
<sequence length="532" mass="56940">MSDPRSVRERAVHDASDIEPVRPTGESEPGTDPGSGGVAGPAADAAGVAPPRRGIRRRISRRLAAVPLRVTLVLALVCLAGLGLLVSGVAVTSAMRNVLIDKVDRQLFDASHSWASPDATPPQHLPQPPGRERPPALFYVQVTGSTGNQRLLLSSGPTVPDTPSDLSKHPETVGSVGDPSEHWRAIKVVTPQGSSVVALRLTETENIIDRLIGLQVAVGLIVLAVLAVVAQFVIRRSLRPLGEVEKTAAAIASGDLHRRVPVQGTNTEVDRLSQSLNGMLSQIQSAFAATEASEESARRSEARMRRFVADASHELRTPLTTIKGFAELYRQGALADPALFMDRIERESKRMSLLVEDLLMLARLDAQRPVERRPVDLLALASDAVHNARAVDAAQRPEEPRRPVDLEIRPGTGTLEVRGDEARLRQVLNNLVNNALIHTPPEAAVTVALTPAPDEVVIEVSDTGPGLPAEDAERIFERFYRTDTSRSRDSGGTGLGLSIVQALVAAHGGTVSVRSAVGQGTTFAVRLPRSQE</sequence>
<dbReference type="PANTHER" id="PTHR45436:SF5">
    <property type="entry name" value="SENSOR HISTIDINE KINASE TRCS"/>
    <property type="match status" value="1"/>
</dbReference>
<evidence type="ECO:0000256" key="10">
    <source>
        <dbReference type="ARBA" id="ARBA00023012"/>
    </source>
</evidence>
<evidence type="ECO:0000259" key="15">
    <source>
        <dbReference type="PROSITE" id="PS50885"/>
    </source>
</evidence>
<keyword evidence="8 16" id="KW-0418">Kinase</keyword>
<evidence type="ECO:0000256" key="7">
    <source>
        <dbReference type="ARBA" id="ARBA00022692"/>
    </source>
</evidence>
<feature type="domain" description="HAMP" evidence="15">
    <location>
        <begin position="235"/>
        <end position="288"/>
    </location>
</feature>
<feature type="region of interest" description="Disordered" evidence="12">
    <location>
        <begin position="113"/>
        <end position="133"/>
    </location>
</feature>
<comment type="subcellular location">
    <subcellularLocation>
        <location evidence="3">Cell membrane</location>
    </subcellularLocation>
</comment>
<feature type="region of interest" description="Disordered" evidence="12">
    <location>
        <begin position="1"/>
        <end position="53"/>
    </location>
</feature>
<dbReference type="CDD" id="cd06225">
    <property type="entry name" value="HAMP"/>
    <property type="match status" value="1"/>
</dbReference>
<dbReference type="PANTHER" id="PTHR45436">
    <property type="entry name" value="SENSOR HISTIDINE KINASE YKOH"/>
    <property type="match status" value="1"/>
</dbReference>
<evidence type="ECO:0000256" key="6">
    <source>
        <dbReference type="ARBA" id="ARBA00022679"/>
    </source>
</evidence>
<dbReference type="InterPro" id="IPR036890">
    <property type="entry name" value="HATPase_C_sf"/>
</dbReference>
<dbReference type="SMART" id="SM00304">
    <property type="entry name" value="HAMP"/>
    <property type="match status" value="1"/>
</dbReference>
<dbReference type="EMBL" id="NGAF01000006">
    <property type="protein sequence ID" value="OXR44560.1"/>
    <property type="molecule type" value="Genomic_DNA"/>
</dbReference>
<dbReference type="FunFam" id="1.10.287.130:FF:000001">
    <property type="entry name" value="Two-component sensor histidine kinase"/>
    <property type="match status" value="1"/>
</dbReference>
<dbReference type="CDD" id="cd00075">
    <property type="entry name" value="HATPase"/>
    <property type="match status" value="1"/>
</dbReference>
<dbReference type="InterPro" id="IPR050428">
    <property type="entry name" value="TCS_sensor_his_kinase"/>
</dbReference>
<evidence type="ECO:0000256" key="4">
    <source>
        <dbReference type="ARBA" id="ARBA00012438"/>
    </source>
</evidence>
<gene>
    <name evidence="16" type="primary">tcrY_1</name>
    <name evidence="16" type="ORF">B7C42_03350</name>
</gene>
<dbReference type="Pfam" id="PF02518">
    <property type="entry name" value="HATPase_c"/>
    <property type="match status" value="1"/>
</dbReference>
<dbReference type="SUPFAM" id="SSF158472">
    <property type="entry name" value="HAMP domain-like"/>
    <property type="match status" value="1"/>
</dbReference>
<dbReference type="Gene3D" id="1.10.287.130">
    <property type="match status" value="1"/>
</dbReference>
<feature type="compositionally biased region" description="Pro residues" evidence="12">
    <location>
        <begin position="119"/>
        <end position="129"/>
    </location>
</feature>
<keyword evidence="10" id="KW-0902">Two-component regulatory system</keyword>
<reference evidence="16 17" key="1">
    <citation type="submission" date="2017-07" db="EMBL/GenBank/DDBJ databases">
        <title>First draft Genome Sequence of Nocardia cerradoensis isolated from human infection.</title>
        <authorList>
            <person name="Carrasco G."/>
        </authorList>
    </citation>
    <scope>NUCLEOTIDE SEQUENCE [LARGE SCALE GENOMIC DNA]</scope>
    <source>
        <strain evidence="16 17">CNM20130759</strain>
    </source>
</reference>
<dbReference type="RefSeq" id="WP_083903655.1">
    <property type="nucleotide sequence ID" value="NZ_JAAXOR010000006.1"/>
</dbReference>
<keyword evidence="7 13" id="KW-0812">Transmembrane</keyword>
<dbReference type="CDD" id="cd00082">
    <property type="entry name" value="HisKA"/>
    <property type="match status" value="1"/>
</dbReference>
<dbReference type="SUPFAM" id="SSF55874">
    <property type="entry name" value="ATPase domain of HSP90 chaperone/DNA topoisomerase II/histidine kinase"/>
    <property type="match status" value="1"/>
</dbReference>
<evidence type="ECO:0000259" key="14">
    <source>
        <dbReference type="PROSITE" id="PS50109"/>
    </source>
</evidence>
<dbReference type="PRINTS" id="PR00344">
    <property type="entry name" value="BCTRLSENSOR"/>
</dbReference>
<feature type="transmembrane region" description="Helical" evidence="13">
    <location>
        <begin position="66"/>
        <end position="91"/>
    </location>
</feature>
<evidence type="ECO:0000256" key="9">
    <source>
        <dbReference type="ARBA" id="ARBA00022989"/>
    </source>
</evidence>
<dbReference type="Pfam" id="PF00672">
    <property type="entry name" value="HAMP"/>
    <property type="match status" value="1"/>
</dbReference>
<keyword evidence="17" id="KW-1185">Reference proteome</keyword>
<feature type="domain" description="Histidine kinase" evidence="14">
    <location>
        <begin position="310"/>
        <end position="531"/>
    </location>
</feature>
<evidence type="ECO:0000256" key="5">
    <source>
        <dbReference type="ARBA" id="ARBA00022553"/>
    </source>
</evidence>
<dbReference type="GO" id="GO:0000155">
    <property type="term" value="F:phosphorelay sensor kinase activity"/>
    <property type="evidence" value="ECO:0007669"/>
    <property type="project" value="InterPro"/>
</dbReference>
<dbReference type="InterPro" id="IPR004358">
    <property type="entry name" value="Sig_transdc_His_kin-like_C"/>
</dbReference>
<dbReference type="Gene3D" id="3.30.565.10">
    <property type="entry name" value="Histidine kinase-like ATPase, C-terminal domain"/>
    <property type="match status" value="1"/>
</dbReference>
<keyword evidence="5" id="KW-0597">Phosphoprotein</keyword>
<comment type="caution">
    <text evidence="16">The sequence shown here is derived from an EMBL/GenBank/DDBJ whole genome shotgun (WGS) entry which is preliminary data.</text>
</comment>
<dbReference type="Pfam" id="PF00512">
    <property type="entry name" value="HisKA"/>
    <property type="match status" value="1"/>
</dbReference>
<dbReference type="SUPFAM" id="SSF47384">
    <property type="entry name" value="Homodimeric domain of signal transducing histidine kinase"/>
    <property type="match status" value="1"/>
</dbReference>
<dbReference type="InterPro" id="IPR003594">
    <property type="entry name" value="HATPase_dom"/>
</dbReference>
<comment type="cofactor">
    <cofactor evidence="2">
        <name>a divalent metal cation</name>
        <dbReference type="ChEBI" id="CHEBI:60240"/>
    </cofactor>
</comment>
<keyword evidence="6 16" id="KW-0808">Transferase</keyword>
<feature type="region of interest" description="Disordered" evidence="12">
    <location>
        <begin position="153"/>
        <end position="178"/>
    </location>
</feature>
<dbReference type="SMART" id="SM00387">
    <property type="entry name" value="HATPase_c"/>
    <property type="match status" value="1"/>
</dbReference>
<protein>
    <recommendedName>
        <fullName evidence="4">histidine kinase</fullName>
        <ecNumber evidence="4">2.7.13.3</ecNumber>
    </recommendedName>
</protein>
<evidence type="ECO:0000256" key="13">
    <source>
        <dbReference type="SAM" id="Phobius"/>
    </source>
</evidence>
<dbReference type="PROSITE" id="PS50885">
    <property type="entry name" value="HAMP"/>
    <property type="match status" value="1"/>
</dbReference>
<dbReference type="EC" id="2.7.13.3" evidence="4"/>
<name>A0A231H6Z9_9NOCA</name>
<keyword evidence="11 13" id="KW-0472">Membrane</keyword>
<evidence type="ECO:0000313" key="17">
    <source>
        <dbReference type="Proteomes" id="UP000215506"/>
    </source>
</evidence>
<evidence type="ECO:0000256" key="3">
    <source>
        <dbReference type="ARBA" id="ARBA00004236"/>
    </source>
</evidence>
<dbReference type="InterPro" id="IPR005467">
    <property type="entry name" value="His_kinase_dom"/>
</dbReference>
<evidence type="ECO:0000256" key="12">
    <source>
        <dbReference type="SAM" id="MobiDB-lite"/>
    </source>
</evidence>
<proteinExistence type="predicted"/>
<dbReference type="FunFam" id="3.30.565.10:FF:000006">
    <property type="entry name" value="Sensor histidine kinase WalK"/>
    <property type="match status" value="1"/>
</dbReference>
<feature type="compositionally biased region" description="Low complexity" evidence="12">
    <location>
        <begin position="40"/>
        <end position="52"/>
    </location>
</feature>
<dbReference type="GO" id="GO:0005509">
    <property type="term" value="F:calcium ion binding"/>
    <property type="evidence" value="ECO:0007669"/>
    <property type="project" value="UniProtKB-ARBA"/>
</dbReference>
<dbReference type="AlphaFoldDB" id="A0A231H6Z9"/>
<dbReference type="InterPro" id="IPR003661">
    <property type="entry name" value="HisK_dim/P_dom"/>
</dbReference>
<feature type="compositionally biased region" description="Basic and acidic residues" evidence="12">
    <location>
        <begin position="1"/>
        <end position="20"/>
    </location>
</feature>
<comment type="catalytic activity">
    <reaction evidence="1">
        <text>ATP + protein L-histidine = ADP + protein N-phospho-L-histidine.</text>
        <dbReference type="EC" id="2.7.13.3"/>
    </reaction>
</comment>
<dbReference type="SMART" id="SM00388">
    <property type="entry name" value="HisKA"/>
    <property type="match status" value="1"/>
</dbReference>
<dbReference type="Proteomes" id="UP000215506">
    <property type="component" value="Unassembled WGS sequence"/>
</dbReference>
<dbReference type="InterPro" id="IPR003660">
    <property type="entry name" value="HAMP_dom"/>
</dbReference>
<evidence type="ECO:0000256" key="2">
    <source>
        <dbReference type="ARBA" id="ARBA00001968"/>
    </source>
</evidence>
<keyword evidence="9 13" id="KW-1133">Transmembrane helix</keyword>
<organism evidence="16 17">
    <name type="scientific">Nocardia cerradoensis</name>
    <dbReference type="NCBI Taxonomy" id="85688"/>
    <lineage>
        <taxon>Bacteria</taxon>
        <taxon>Bacillati</taxon>
        <taxon>Actinomycetota</taxon>
        <taxon>Actinomycetes</taxon>
        <taxon>Mycobacteriales</taxon>
        <taxon>Nocardiaceae</taxon>
        <taxon>Nocardia</taxon>
    </lineage>
</organism>
<evidence type="ECO:0000256" key="1">
    <source>
        <dbReference type="ARBA" id="ARBA00000085"/>
    </source>
</evidence>
<evidence type="ECO:0000256" key="11">
    <source>
        <dbReference type="ARBA" id="ARBA00023136"/>
    </source>
</evidence>
<feature type="transmembrane region" description="Helical" evidence="13">
    <location>
        <begin position="212"/>
        <end position="234"/>
    </location>
</feature>
<dbReference type="PROSITE" id="PS50109">
    <property type="entry name" value="HIS_KIN"/>
    <property type="match status" value="1"/>
</dbReference>
<evidence type="ECO:0000313" key="16">
    <source>
        <dbReference type="EMBL" id="OXR44560.1"/>
    </source>
</evidence>
<accession>A0A231H6Z9</accession>
<dbReference type="Gene3D" id="6.10.340.10">
    <property type="match status" value="1"/>
</dbReference>